<gene>
    <name evidence="2" type="ORF">JZ751_002329</name>
</gene>
<dbReference type="GO" id="GO:0005654">
    <property type="term" value="C:nucleoplasm"/>
    <property type="evidence" value="ECO:0007669"/>
    <property type="project" value="TreeGrafter"/>
</dbReference>
<evidence type="ECO:0000313" key="2">
    <source>
        <dbReference type="EMBL" id="KAG9348591.1"/>
    </source>
</evidence>
<dbReference type="GO" id="GO:0015629">
    <property type="term" value="C:actin cytoskeleton"/>
    <property type="evidence" value="ECO:0007669"/>
    <property type="project" value="TreeGrafter"/>
</dbReference>
<keyword evidence="1" id="KW-0343">GTPase activation</keyword>
<dbReference type="InterPro" id="IPR051576">
    <property type="entry name" value="PX-Rho_GAP"/>
</dbReference>
<dbReference type="OrthoDB" id="79452at2759"/>
<evidence type="ECO:0000256" key="1">
    <source>
        <dbReference type="ARBA" id="ARBA00022468"/>
    </source>
</evidence>
<proteinExistence type="predicted"/>
<dbReference type="PANTHER" id="PTHR15729:SF13">
    <property type="entry name" value="RHO GTPASE-ACTIVATING PROTEIN 32"/>
    <property type="match status" value="1"/>
</dbReference>
<comment type="caution">
    <text evidence="2">The sequence shown here is derived from an EMBL/GenBank/DDBJ whole genome shotgun (WGS) entry which is preliminary data.</text>
</comment>
<dbReference type="GO" id="GO:0005938">
    <property type="term" value="C:cell cortex"/>
    <property type="evidence" value="ECO:0007669"/>
    <property type="project" value="TreeGrafter"/>
</dbReference>
<keyword evidence="3" id="KW-1185">Reference proteome</keyword>
<protein>
    <submittedName>
        <fullName evidence="2">Uncharacterized protein</fullName>
    </submittedName>
</protein>
<dbReference type="GO" id="GO:0001650">
    <property type="term" value="C:fibrillar center"/>
    <property type="evidence" value="ECO:0007669"/>
    <property type="project" value="TreeGrafter"/>
</dbReference>
<sequence length="72" mass="8078">MVIAGPEQRFWAPSLVVLHESAPICARPMPESKAEAVSAATDEERLIKIHDVIQQLPPPHYRSVLVYTDLCR</sequence>
<dbReference type="AlphaFoldDB" id="A0A8T2PBJ9"/>
<evidence type="ECO:0000313" key="3">
    <source>
        <dbReference type="Proteomes" id="UP000824540"/>
    </source>
</evidence>
<name>A0A8T2PBJ9_9TELE</name>
<dbReference type="PANTHER" id="PTHR15729">
    <property type="entry name" value="CDC42 GTPASE-ACTIVATING PROTEIN"/>
    <property type="match status" value="1"/>
</dbReference>
<reference evidence="2" key="1">
    <citation type="thesis" date="2021" institute="BYU ScholarsArchive" country="Provo, UT, USA">
        <title>Applications of and Algorithms for Genome Assembly and Genomic Analyses with an Emphasis on Marine Teleosts.</title>
        <authorList>
            <person name="Pickett B.D."/>
        </authorList>
    </citation>
    <scope>NUCLEOTIDE SEQUENCE</scope>
    <source>
        <strain evidence="2">HI-2016</strain>
    </source>
</reference>
<dbReference type="EMBL" id="JAFBMS010000011">
    <property type="protein sequence ID" value="KAG9348591.1"/>
    <property type="molecule type" value="Genomic_DNA"/>
</dbReference>
<dbReference type="Proteomes" id="UP000824540">
    <property type="component" value="Unassembled WGS sequence"/>
</dbReference>
<accession>A0A8T2PBJ9</accession>
<dbReference type="GO" id="GO:0005096">
    <property type="term" value="F:GTPase activator activity"/>
    <property type="evidence" value="ECO:0007669"/>
    <property type="project" value="UniProtKB-KW"/>
</dbReference>
<dbReference type="GO" id="GO:0007264">
    <property type="term" value="P:small GTPase-mediated signal transduction"/>
    <property type="evidence" value="ECO:0007669"/>
    <property type="project" value="TreeGrafter"/>
</dbReference>
<organism evidence="2 3">
    <name type="scientific">Albula glossodonta</name>
    <name type="common">roundjaw bonefish</name>
    <dbReference type="NCBI Taxonomy" id="121402"/>
    <lineage>
        <taxon>Eukaryota</taxon>
        <taxon>Metazoa</taxon>
        <taxon>Chordata</taxon>
        <taxon>Craniata</taxon>
        <taxon>Vertebrata</taxon>
        <taxon>Euteleostomi</taxon>
        <taxon>Actinopterygii</taxon>
        <taxon>Neopterygii</taxon>
        <taxon>Teleostei</taxon>
        <taxon>Albuliformes</taxon>
        <taxon>Albulidae</taxon>
        <taxon>Albula</taxon>
    </lineage>
</organism>
<dbReference type="GO" id="GO:0005794">
    <property type="term" value="C:Golgi apparatus"/>
    <property type="evidence" value="ECO:0007669"/>
    <property type="project" value="TreeGrafter"/>
</dbReference>